<evidence type="ECO:0000259" key="10">
    <source>
        <dbReference type="Pfam" id="PF04290"/>
    </source>
</evidence>
<keyword evidence="3" id="KW-1003">Cell membrane</keyword>
<evidence type="ECO:0000313" key="12">
    <source>
        <dbReference type="Proteomes" id="UP000315344"/>
    </source>
</evidence>
<feature type="transmembrane region" description="Helical" evidence="9">
    <location>
        <begin position="150"/>
        <end position="173"/>
    </location>
</feature>
<evidence type="ECO:0000256" key="5">
    <source>
        <dbReference type="ARBA" id="ARBA00022692"/>
    </source>
</evidence>
<keyword evidence="2 9" id="KW-0813">Transport</keyword>
<dbReference type="InterPro" id="IPR007387">
    <property type="entry name" value="TRAP_DctQ"/>
</dbReference>
<dbReference type="EMBL" id="VAFL01000005">
    <property type="protein sequence ID" value="TKW66937.1"/>
    <property type="molecule type" value="Genomic_DNA"/>
</dbReference>
<gene>
    <name evidence="11" type="ORF">DI616_07625</name>
</gene>
<feature type="transmembrane region" description="Helical" evidence="9">
    <location>
        <begin position="29"/>
        <end position="49"/>
    </location>
</feature>
<dbReference type="GO" id="GO:0022857">
    <property type="term" value="F:transmembrane transporter activity"/>
    <property type="evidence" value="ECO:0007669"/>
    <property type="project" value="UniProtKB-UniRule"/>
</dbReference>
<sequence>MAAPIPETDAPALADASPALRAYHGAVSLMCRAAFAVASALVLVDLLLLGGSVMARYLFNAPITWADELVALSLTAITMLAAPKVLQEHGHIEVDILTSQARGRLSLLIRIWSSVAVLSVALLLIFNGWATAMFSKMIGLLTEGHLELPLWQLQLLLPLGGILLVPVVILQIWQTVAAWKNADTAQVHNAAGD</sequence>
<comment type="subunit">
    <text evidence="9">The complex comprises the extracytoplasmic solute receptor protein and the two transmembrane proteins.</text>
</comment>
<evidence type="ECO:0000256" key="3">
    <source>
        <dbReference type="ARBA" id="ARBA00022475"/>
    </source>
</evidence>
<dbReference type="PANTHER" id="PTHR35011:SF10">
    <property type="entry name" value="TRAP TRANSPORTER SMALL PERMEASE PROTEIN"/>
    <property type="match status" value="1"/>
</dbReference>
<keyword evidence="5 9" id="KW-0812">Transmembrane</keyword>
<comment type="subcellular location">
    <subcellularLocation>
        <location evidence="1 9">Cell inner membrane</location>
        <topology evidence="1 9">Multi-pass membrane protein</topology>
    </subcellularLocation>
</comment>
<dbReference type="Proteomes" id="UP000315344">
    <property type="component" value="Unassembled WGS sequence"/>
</dbReference>
<protein>
    <recommendedName>
        <fullName evidence="9">TRAP transporter small permease protein</fullName>
    </recommendedName>
</protein>
<evidence type="ECO:0000256" key="2">
    <source>
        <dbReference type="ARBA" id="ARBA00022448"/>
    </source>
</evidence>
<dbReference type="Pfam" id="PF04290">
    <property type="entry name" value="DctQ"/>
    <property type="match status" value="1"/>
</dbReference>
<keyword evidence="7 9" id="KW-0472">Membrane</keyword>
<keyword evidence="4 9" id="KW-0997">Cell inner membrane</keyword>
<feature type="transmembrane region" description="Helical" evidence="9">
    <location>
        <begin position="107"/>
        <end position="130"/>
    </location>
</feature>
<feature type="domain" description="Tripartite ATP-independent periplasmic transporters DctQ component" evidence="10">
    <location>
        <begin position="48"/>
        <end position="176"/>
    </location>
</feature>
<dbReference type="GO" id="GO:0015740">
    <property type="term" value="P:C4-dicarboxylate transport"/>
    <property type="evidence" value="ECO:0007669"/>
    <property type="project" value="TreeGrafter"/>
</dbReference>
<keyword evidence="6 9" id="KW-1133">Transmembrane helix</keyword>
<name>A0A533I8U5_PARDE</name>
<accession>A0A533I8U5</accession>
<evidence type="ECO:0000256" key="9">
    <source>
        <dbReference type="RuleBase" id="RU369079"/>
    </source>
</evidence>
<evidence type="ECO:0000256" key="8">
    <source>
        <dbReference type="ARBA" id="ARBA00038436"/>
    </source>
</evidence>
<comment type="function">
    <text evidence="9">Part of the tripartite ATP-independent periplasmic (TRAP) transport system.</text>
</comment>
<organism evidence="11 12">
    <name type="scientific">Paracoccus denitrificans</name>
    <dbReference type="NCBI Taxonomy" id="266"/>
    <lineage>
        <taxon>Bacteria</taxon>
        <taxon>Pseudomonadati</taxon>
        <taxon>Pseudomonadota</taxon>
        <taxon>Alphaproteobacteria</taxon>
        <taxon>Rhodobacterales</taxon>
        <taxon>Paracoccaceae</taxon>
        <taxon>Paracoccus</taxon>
    </lineage>
</organism>
<evidence type="ECO:0000256" key="1">
    <source>
        <dbReference type="ARBA" id="ARBA00004429"/>
    </source>
</evidence>
<dbReference type="PANTHER" id="PTHR35011">
    <property type="entry name" value="2,3-DIKETO-L-GULONATE TRAP TRANSPORTER SMALL PERMEASE PROTEIN YIAM"/>
    <property type="match status" value="1"/>
</dbReference>
<dbReference type="GO" id="GO:0005886">
    <property type="term" value="C:plasma membrane"/>
    <property type="evidence" value="ECO:0007669"/>
    <property type="project" value="UniProtKB-SubCell"/>
</dbReference>
<comment type="caution">
    <text evidence="11">The sequence shown here is derived from an EMBL/GenBank/DDBJ whole genome shotgun (WGS) entry which is preliminary data.</text>
</comment>
<evidence type="ECO:0000256" key="4">
    <source>
        <dbReference type="ARBA" id="ARBA00022519"/>
    </source>
</evidence>
<evidence type="ECO:0000256" key="7">
    <source>
        <dbReference type="ARBA" id="ARBA00023136"/>
    </source>
</evidence>
<proteinExistence type="inferred from homology"/>
<comment type="caution">
    <text evidence="9">Lacks conserved residue(s) required for the propagation of feature annotation.</text>
</comment>
<comment type="similarity">
    <text evidence="8 9">Belongs to the TRAP transporter small permease family.</text>
</comment>
<evidence type="ECO:0000313" key="11">
    <source>
        <dbReference type="EMBL" id="TKW66937.1"/>
    </source>
</evidence>
<dbReference type="InterPro" id="IPR055348">
    <property type="entry name" value="DctQ"/>
</dbReference>
<reference evidence="11 12" key="1">
    <citation type="journal article" date="2017" name="Nat. Commun.">
        <title>In situ click chemistry generation of cyclooxygenase-2 inhibitors.</title>
        <authorList>
            <person name="Bhardwaj A."/>
            <person name="Kaur J."/>
            <person name="Wuest M."/>
            <person name="Wuest F."/>
        </authorList>
    </citation>
    <scope>NUCLEOTIDE SEQUENCE [LARGE SCALE GENOMIC DNA]</scope>
    <source>
        <strain evidence="11">S2_012_000_R3_94</strain>
    </source>
</reference>
<evidence type="ECO:0000256" key="6">
    <source>
        <dbReference type="ARBA" id="ARBA00022989"/>
    </source>
</evidence>
<dbReference type="AlphaFoldDB" id="A0A533I8U5"/>